<name>A0A0S8GBR6_UNCW3</name>
<feature type="repeat" description="ANK" evidence="3">
    <location>
        <begin position="357"/>
        <end position="389"/>
    </location>
</feature>
<sequence>MNHGKKHISVIMSLLLCLVLSYAAEIHDAVNNSDIARIGTLLDEDPTLLNLRDGIGMTPLNTAAFNGNEEIVTLLLNRGADVEIGDADNSQPIHLAAISGNIRVAELLLANGATVNEQDDNRATPLIFAAGRGHLDMVRYLIENGADVNLRNTRGMTPLIFASTPEVAAALVDNGGNVNAQSHDGTTPLHSAVWRGRTEVVRLLLEQGADPNLRNEESMTPLFAVHGENAPQVARLLIENGAQVNIRNNENGTPLHAIASTGSVEIAELLLSKGADVNAMTDFGWTPLCMAAMRNAEITYYLLSKGASVNPHECEKKEGCACAGFQTPLHCAIRGDSINTVRVLVDNGALVNVTDDNGMTPLHLAVNNCNLEITDYLIQKGARLNLKDEKYGRTELHAAVINGQKDIAERLIKEGAKTNLPDNDGNNPLDYARYHGFCNITELLEKQNAKAKKYTSMTPNILSKKVKENEAVVWYLGHSGWAIKTQNHLLIFDYFERPNRALPIDASLASGFVIPSEIIDENVMVFVSHHHGDHYDPRIFEWRNEIPDIEYVFGFQPDDIDQEYIYTAPRSEREVDGINIYTIRSNDAGVGFLIDVDGLTILHPGDHANGSMDMSASYTAEIDALTTVTEDIDLAFFAILGCSLGTPESVRLGVHYAIEQLGPKVLLPMHAGHAPYFYREFVEETLEKNYATQLAYALNEGERFFFTEGNDESKSVPGGFFGLVDAFNNHLRPKQSNRFRV</sequence>
<accession>A0A0S8GBR6</accession>
<dbReference type="Gene3D" id="1.25.40.20">
    <property type="entry name" value="Ankyrin repeat-containing domain"/>
    <property type="match status" value="5"/>
</dbReference>
<dbReference type="PROSITE" id="PS50297">
    <property type="entry name" value="ANK_REP_REGION"/>
    <property type="match status" value="8"/>
</dbReference>
<keyword evidence="1" id="KW-0677">Repeat</keyword>
<evidence type="ECO:0000313" key="5">
    <source>
        <dbReference type="EMBL" id="KPK69970.1"/>
    </source>
</evidence>
<dbReference type="SUPFAM" id="SSF56281">
    <property type="entry name" value="Metallo-hydrolase/oxidoreductase"/>
    <property type="match status" value="1"/>
</dbReference>
<dbReference type="PRINTS" id="PR01415">
    <property type="entry name" value="ANKYRIN"/>
</dbReference>
<feature type="signal peptide" evidence="4">
    <location>
        <begin position="1"/>
        <end position="23"/>
    </location>
</feature>
<dbReference type="InterPro" id="IPR036770">
    <property type="entry name" value="Ankyrin_rpt-contain_sf"/>
</dbReference>
<dbReference type="AlphaFoldDB" id="A0A0S8GBR6"/>
<feature type="repeat" description="ANK" evidence="3">
    <location>
        <begin position="88"/>
        <end position="120"/>
    </location>
</feature>
<dbReference type="Gene3D" id="3.60.15.10">
    <property type="entry name" value="Ribonuclease Z/Hydroxyacylglutathione hydrolase-like"/>
    <property type="match status" value="1"/>
</dbReference>
<keyword evidence="2 3" id="KW-0040">ANK repeat</keyword>
<evidence type="ECO:0000256" key="3">
    <source>
        <dbReference type="PROSITE-ProRule" id="PRU00023"/>
    </source>
</evidence>
<feature type="repeat" description="ANK" evidence="3">
    <location>
        <begin position="391"/>
        <end position="423"/>
    </location>
</feature>
<feature type="repeat" description="ANK" evidence="3">
    <location>
        <begin position="55"/>
        <end position="87"/>
    </location>
</feature>
<dbReference type="Proteomes" id="UP000051096">
    <property type="component" value="Unassembled WGS sequence"/>
</dbReference>
<dbReference type="SMART" id="SM00248">
    <property type="entry name" value="ANK"/>
    <property type="match status" value="12"/>
</dbReference>
<dbReference type="InterPro" id="IPR036866">
    <property type="entry name" value="RibonucZ/Hydroxyglut_hydro"/>
</dbReference>
<reference evidence="5 6" key="1">
    <citation type="journal article" date="2015" name="Microbiome">
        <title>Genomic resolution of linkages in carbon, nitrogen, and sulfur cycling among widespread estuary sediment bacteria.</title>
        <authorList>
            <person name="Baker B.J."/>
            <person name="Lazar C.S."/>
            <person name="Teske A.P."/>
            <person name="Dick G.J."/>
        </authorList>
    </citation>
    <scope>NUCLEOTIDE SEQUENCE [LARGE SCALE GENOMIC DNA]</scope>
    <source>
        <strain evidence="5">SM23_60</strain>
    </source>
</reference>
<feature type="repeat" description="ANK" evidence="3">
    <location>
        <begin position="217"/>
        <end position="249"/>
    </location>
</feature>
<dbReference type="Pfam" id="PF13857">
    <property type="entry name" value="Ank_5"/>
    <property type="match status" value="1"/>
</dbReference>
<dbReference type="Pfam" id="PF13637">
    <property type="entry name" value="Ank_4"/>
    <property type="match status" value="2"/>
</dbReference>
<evidence type="ECO:0000256" key="4">
    <source>
        <dbReference type="SAM" id="SignalP"/>
    </source>
</evidence>
<comment type="caution">
    <text evidence="5">The sequence shown here is derived from an EMBL/GenBank/DDBJ whole genome shotgun (WGS) entry which is preliminary data.</text>
</comment>
<feature type="repeat" description="ANK" evidence="3">
    <location>
        <begin position="324"/>
        <end position="356"/>
    </location>
</feature>
<keyword evidence="4" id="KW-0732">Signal</keyword>
<dbReference type="PANTHER" id="PTHR24173:SF74">
    <property type="entry name" value="ANKYRIN REPEAT DOMAIN-CONTAINING PROTEIN 16"/>
    <property type="match status" value="1"/>
</dbReference>
<dbReference type="EMBL" id="LJUO01000106">
    <property type="protein sequence ID" value="KPK69970.1"/>
    <property type="molecule type" value="Genomic_DNA"/>
</dbReference>
<proteinExistence type="predicted"/>
<evidence type="ECO:0000256" key="2">
    <source>
        <dbReference type="ARBA" id="ARBA00023043"/>
    </source>
</evidence>
<evidence type="ECO:0000313" key="6">
    <source>
        <dbReference type="Proteomes" id="UP000051096"/>
    </source>
</evidence>
<protein>
    <submittedName>
        <fullName evidence="5">Uncharacterized protein</fullName>
    </submittedName>
</protein>
<dbReference type="Pfam" id="PF13483">
    <property type="entry name" value="Lactamase_B_3"/>
    <property type="match status" value="1"/>
</dbReference>
<dbReference type="InterPro" id="IPR002110">
    <property type="entry name" value="Ankyrin_rpt"/>
</dbReference>
<organism evidence="5 6">
    <name type="scientific">candidate division WOR_3 bacterium SM23_60</name>
    <dbReference type="NCBI Taxonomy" id="1703780"/>
    <lineage>
        <taxon>Bacteria</taxon>
        <taxon>Bacteria division WOR-3</taxon>
    </lineage>
</organism>
<feature type="repeat" description="ANK" evidence="3">
    <location>
        <begin position="250"/>
        <end position="282"/>
    </location>
</feature>
<gene>
    <name evidence="5" type="ORF">AMJ87_09605</name>
</gene>
<dbReference type="Pfam" id="PF12796">
    <property type="entry name" value="Ank_2"/>
    <property type="match status" value="3"/>
</dbReference>
<evidence type="ECO:0000256" key="1">
    <source>
        <dbReference type="ARBA" id="ARBA00022737"/>
    </source>
</evidence>
<dbReference type="PANTHER" id="PTHR24173">
    <property type="entry name" value="ANKYRIN REPEAT CONTAINING"/>
    <property type="match status" value="1"/>
</dbReference>
<feature type="repeat" description="ANK" evidence="3">
    <location>
        <begin position="184"/>
        <end position="216"/>
    </location>
</feature>
<dbReference type="SUPFAM" id="SSF48403">
    <property type="entry name" value="Ankyrin repeat"/>
    <property type="match status" value="1"/>
</dbReference>
<feature type="repeat" description="ANK" evidence="3">
    <location>
        <begin position="121"/>
        <end position="153"/>
    </location>
</feature>
<feature type="chain" id="PRO_5006646802" evidence="4">
    <location>
        <begin position="24"/>
        <end position="741"/>
    </location>
</feature>
<dbReference type="PROSITE" id="PS50088">
    <property type="entry name" value="ANK_REPEAT"/>
    <property type="match status" value="9"/>
</dbReference>